<evidence type="ECO:0000313" key="2">
    <source>
        <dbReference type="Proteomes" id="UP000231658"/>
    </source>
</evidence>
<dbReference type="STRING" id="1867952.MTBPR1_140027"/>
<dbReference type="OrthoDB" id="5185616at2"/>
<organism evidence="1 2">
    <name type="scientific">Candidatus Terasakiella magnetica</name>
    <dbReference type="NCBI Taxonomy" id="1867952"/>
    <lineage>
        <taxon>Bacteria</taxon>
        <taxon>Pseudomonadati</taxon>
        <taxon>Pseudomonadota</taxon>
        <taxon>Alphaproteobacteria</taxon>
        <taxon>Rhodospirillales</taxon>
        <taxon>Terasakiellaceae</taxon>
        <taxon>Terasakiella</taxon>
    </lineage>
</organism>
<evidence type="ECO:0000313" key="1">
    <source>
        <dbReference type="EMBL" id="SCA55909.1"/>
    </source>
</evidence>
<gene>
    <name evidence="1" type="ORF">MTBPR1_140027</name>
</gene>
<name>A0A1C3RF68_9PROT</name>
<keyword evidence="2" id="KW-1185">Reference proteome</keyword>
<sequence>MEEYIINTQQLIAANAKGDLLEPESYQTIAGLIPTIKAAINDYNDEEQVAAVQNLLQPLESIFIQNLWTYEYLDKAVRLPDEVYWHKLLYFYIEAENLGTDNKRRDQLLRSLFVERQKMKAKKKRKLMMYTTDRQHFSQLPESFTIYRGQDLFFELGWSWTLAPQVAKFFASRFNQSEYEEPVILEAMVSKKDVIAFSNIRDEFEVIIDPLSITKYTASDLEVYKTA</sequence>
<reference evidence="1 2" key="1">
    <citation type="submission" date="2016-07" db="EMBL/GenBank/DDBJ databases">
        <authorList>
            <person name="Lefevre C.T."/>
        </authorList>
    </citation>
    <scope>NUCLEOTIDE SEQUENCE [LARGE SCALE GENOMIC DNA]</scope>
    <source>
        <strain evidence="1">PR1</strain>
    </source>
</reference>
<protein>
    <submittedName>
        <fullName evidence="1">Uncharacterized protein</fullName>
    </submittedName>
</protein>
<dbReference type="AlphaFoldDB" id="A0A1C3RF68"/>
<dbReference type="EMBL" id="FLYE01000006">
    <property type="protein sequence ID" value="SCA55909.1"/>
    <property type="molecule type" value="Genomic_DNA"/>
</dbReference>
<dbReference type="RefSeq" id="WP_069186608.1">
    <property type="nucleotide sequence ID" value="NZ_FLYE01000006.1"/>
</dbReference>
<proteinExistence type="predicted"/>
<accession>A0A1C3RF68</accession>
<dbReference type="Proteomes" id="UP000231658">
    <property type="component" value="Unassembled WGS sequence"/>
</dbReference>